<evidence type="ECO:0000256" key="2">
    <source>
        <dbReference type="ARBA" id="ARBA00004271"/>
    </source>
</evidence>
<dbReference type="PROSITE" id="PS01182">
    <property type="entry name" value="GLYCOSYL_HYDROL_F35"/>
    <property type="match status" value="1"/>
</dbReference>
<accession>A0AAV7FDD6</accession>
<evidence type="ECO:0000256" key="8">
    <source>
        <dbReference type="ARBA" id="ARBA00022801"/>
    </source>
</evidence>
<evidence type="ECO:0000259" key="16">
    <source>
        <dbReference type="Pfam" id="PF21467"/>
    </source>
</evidence>
<dbReference type="InterPro" id="IPR017853">
    <property type="entry name" value="GH"/>
</dbReference>
<evidence type="ECO:0000256" key="10">
    <source>
        <dbReference type="ARBA" id="ARBA00023295"/>
    </source>
</evidence>
<dbReference type="PRINTS" id="PR00742">
    <property type="entry name" value="GLHYDRLASE35"/>
</dbReference>
<dbReference type="EMBL" id="JAINDJ010000002">
    <property type="protein sequence ID" value="KAG9458938.1"/>
    <property type="molecule type" value="Genomic_DNA"/>
</dbReference>
<dbReference type="Pfam" id="PF01301">
    <property type="entry name" value="Glyco_hydro_35"/>
    <property type="match status" value="1"/>
</dbReference>
<evidence type="ECO:0000256" key="1">
    <source>
        <dbReference type="ARBA" id="ARBA00001412"/>
    </source>
</evidence>
<proteinExistence type="inferred from homology"/>
<dbReference type="FunFam" id="3.20.20.80:FF:000098">
    <property type="entry name" value="Beta-galactosidase"/>
    <property type="match status" value="1"/>
</dbReference>
<dbReference type="InterPro" id="IPR019801">
    <property type="entry name" value="Glyco_hydro_35_CS"/>
</dbReference>
<evidence type="ECO:0000256" key="9">
    <source>
        <dbReference type="ARBA" id="ARBA00023180"/>
    </source>
</evidence>
<protein>
    <recommendedName>
        <fullName evidence="4 11">Beta-galactosidase</fullName>
        <ecNumber evidence="4 11">3.2.1.23</ecNumber>
    </recommendedName>
</protein>
<keyword evidence="7 13" id="KW-0732">Signal</keyword>
<feature type="domain" description="Beta-galactosidase beta-sandwich" evidence="15">
    <location>
        <begin position="374"/>
        <end position="429"/>
    </location>
</feature>
<dbReference type="Pfam" id="PF17834">
    <property type="entry name" value="GHD"/>
    <property type="match status" value="1"/>
</dbReference>
<dbReference type="Pfam" id="PF21467">
    <property type="entry name" value="BetaGal_gal-bd"/>
    <property type="match status" value="1"/>
</dbReference>
<evidence type="ECO:0000256" key="13">
    <source>
        <dbReference type="SAM" id="SignalP"/>
    </source>
</evidence>
<comment type="subcellular location">
    <subcellularLocation>
        <location evidence="2">Secreted</location>
        <location evidence="2">Extracellular space</location>
        <location evidence="2">Apoplast</location>
    </subcellularLocation>
</comment>
<dbReference type="SUPFAM" id="SSF51445">
    <property type="entry name" value="(Trans)glycosidases"/>
    <property type="match status" value="1"/>
</dbReference>
<dbReference type="InterPro" id="IPR001944">
    <property type="entry name" value="Glycoside_Hdrlase_35"/>
</dbReference>
<feature type="domain" description="Glycoside hydrolase 35 catalytic" evidence="14">
    <location>
        <begin position="45"/>
        <end position="350"/>
    </location>
</feature>
<keyword evidence="9" id="KW-0325">Glycoprotein</keyword>
<dbReference type="InterPro" id="IPR031330">
    <property type="entry name" value="Gly_Hdrlase_35_cat"/>
</dbReference>
<organism evidence="17 18">
    <name type="scientific">Aristolochia fimbriata</name>
    <name type="common">White veined hardy Dutchman's pipe vine</name>
    <dbReference type="NCBI Taxonomy" id="158543"/>
    <lineage>
        <taxon>Eukaryota</taxon>
        <taxon>Viridiplantae</taxon>
        <taxon>Streptophyta</taxon>
        <taxon>Embryophyta</taxon>
        <taxon>Tracheophyta</taxon>
        <taxon>Spermatophyta</taxon>
        <taxon>Magnoliopsida</taxon>
        <taxon>Magnoliidae</taxon>
        <taxon>Piperales</taxon>
        <taxon>Aristolochiaceae</taxon>
        <taxon>Aristolochia</taxon>
    </lineage>
</organism>
<feature type="chain" id="PRO_5043922139" description="Beta-galactosidase" evidence="13">
    <location>
        <begin position="37"/>
        <end position="715"/>
    </location>
</feature>
<evidence type="ECO:0000256" key="11">
    <source>
        <dbReference type="RuleBase" id="RU000675"/>
    </source>
</evidence>
<evidence type="ECO:0000259" key="14">
    <source>
        <dbReference type="Pfam" id="PF01301"/>
    </source>
</evidence>
<sequence length="715" mass="79672">MVGVMSSSGRPHLMMIWVIWGAAVMLINIGGGGVHGGEVSYDGRSLIINGGRSILFSGSIHYPRSTPEMWPSLIAKAKDGGLDVIDTYVFWNAHEPHPGKFNFKGRLDVVRFLREIEAQGLYACLRIGPFIESEWTYGGLPFWLHDVPGIVYRSDNEPFKWHMQNFTSTIINLMKQEGLFASQGGPIILAQIENEYGNVERAFHERGPPYVRWAAKMAVDLGTGVPWVMCKQDDAPDPVINACNGLSCGETWSGPNSPNKPALWTENWTQLYQAFGEDLRGRTAEDIAFAVAFFIAKKGSYINYYMYHGGTNFGRSGSSYVTTSYYDEAPLDEYGMVNQPKWGHLKELHGVIKKSSETIIFGDHQNFSLGDQLEAYVFEGHSGGCVAFLSNRNKKSATVNFRKRCYQHPARSVSILPDCKKVTFSSAKINAPRNERSVRLIQKVGASRGWKEFKEVIPNFSDTSMRADTLLEQMATTKDKTDYLWYTFNYNFKSSGKQPVLHAETRGHLLHAFVNGVFVGTEHGNHNLQSFSFDHPISLKDGNNDISILSVMVGLPDAGAYMERKVSGLRRLRIEGTENGTSDFSHYKCGYKVGLTGENLGIHKLKGSRKVFWKNSSSTSTGQPLVWYKAKFDTPGNDSLALNLSSMGKGEAWVNGNSIGRYWVSFLTLKGVPSQTLYHVPRSFLKSKGNLLILFEEIGGDPTKISVEAISRNSI</sequence>
<dbReference type="GO" id="GO:0048046">
    <property type="term" value="C:apoplast"/>
    <property type="evidence" value="ECO:0007669"/>
    <property type="project" value="UniProtKB-SubCell"/>
</dbReference>
<comment type="similarity">
    <text evidence="3 12">Belongs to the glycosyl hydrolase 35 family.</text>
</comment>
<keyword evidence="8 11" id="KW-0378">Hydrolase</keyword>
<evidence type="ECO:0000256" key="5">
    <source>
        <dbReference type="ARBA" id="ARBA00022523"/>
    </source>
</evidence>
<dbReference type="FunFam" id="2.60.120.260:FF:000142">
    <property type="entry name" value="Beta-galactosidase"/>
    <property type="match status" value="1"/>
</dbReference>
<dbReference type="PANTHER" id="PTHR23421">
    <property type="entry name" value="BETA-GALACTOSIDASE RELATED"/>
    <property type="match status" value="1"/>
</dbReference>
<keyword evidence="18" id="KW-1185">Reference proteome</keyword>
<dbReference type="GO" id="GO:0005975">
    <property type="term" value="P:carbohydrate metabolic process"/>
    <property type="evidence" value="ECO:0007669"/>
    <property type="project" value="InterPro"/>
</dbReference>
<keyword evidence="5" id="KW-0052">Apoplast</keyword>
<evidence type="ECO:0000313" key="17">
    <source>
        <dbReference type="EMBL" id="KAG9458938.1"/>
    </source>
</evidence>
<dbReference type="GO" id="GO:0004565">
    <property type="term" value="F:beta-galactosidase activity"/>
    <property type="evidence" value="ECO:0007669"/>
    <property type="project" value="UniProtKB-EC"/>
</dbReference>
<comment type="catalytic activity">
    <reaction evidence="1 11">
        <text>Hydrolysis of terminal non-reducing beta-D-galactose residues in beta-D-galactosides.</text>
        <dbReference type="EC" id="3.2.1.23"/>
    </reaction>
</comment>
<reference evidence="17 18" key="1">
    <citation type="submission" date="2021-07" db="EMBL/GenBank/DDBJ databases">
        <title>The Aristolochia fimbriata genome: insights into angiosperm evolution, floral development and chemical biosynthesis.</title>
        <authorList>
            <person name="Jiao Y."/>
        </authorList>
    </citation>
    <scope>NUCLEOTIDE SEQUENCE [LARGE SCALE GENOMIC DNA]</scope>
    <source>
        <strain evidence="17">IBCAS-2021</strain>
        <tissue evidence="17">Leaf</tissue>
    </source>
</reference>
<gene>
    <name evidence="17" type="ORF">H6P81_003446</name>
</gene>
<comment type="caution">
    <text evidence="17">The sequence shown here is derived from an EMBL/GenBank/DDBJ whole genome shotgun (WGS) entry which is preliminary data.</text>
</comment>
<keyword evidence="10 11" id="KW-0326">Glycosidase</keyword>
<dbReference type="EC" id="3.2.1.23" evidence="4 11"/>
<dbReference type="FunFam" id="2.60.120.260:FF:000050">
    <property type="entry name" value="Beta-galactosidase"/>
    <property type="match status" value="1"/>
</dbReference>
<dbReference type="Gene3D" id="2.60.120.260">
    <property type="entry name" value="Galactose-binding domain-like"/>
    <property type="match status" value="1"/>
</dbReference>
<dbReference type="InterPro" id="IPR041392">
    <property type="entry name" value="GHD"/>
</dbReference>
<name>A0AAV7FDD6_ARIFI</name>
<evidence type="ECO:0000256" key="3">
    <source>
        <dbReference type="ARBA" id="ARBA00009809"/>
    </source>
</evidence>
<dbReference type="SUPFAM" id="SSF49785">
    <property type="entry name" value="Galactose-binding domain-like"/>
    <property type="match status" value="2"/>
</dbReference>
<evidence type="ECO:0000256" key="4">
    <source>
        <dbReference type="ARBA" id="ARBA00012756"/>
    </source>
</evidence>
<feature type="signal peptide" evidence="13">
    <location>
        <begin position="1"/>
        <end position="36"/>
    </location>
</feature>
<dbReference type="Proteomes" id="UP000825729">
    <property type="component" value="Unassembled WGS sequence"/>
</dbReference>
<feature type="domain" description="Beta-galactosidase galactose-binding" evidence="16">
    <location>
        <begin position="625"/>
        <end position="690"/>
    </location>
</feature>
<evidence type="ECO:0000256" key="12">
    <source>
        <dbReference type="RuleBase" id="RU003679"/>
    </source>
</evidence>
<dbReference type="InterPro" id="IPR048913">
    <property type="entry name" value="BetaGal_gal-bd"/>
</dbReference>
<dbReference type="Gene3D" id="3.20.20.80">
    <property type="entry name" value="Glycosidases"/>
    <property type="match status" value="1"/>
</dbReference>
<dbReference type="AlphaFoldDB" id="A0AAV7FDD6"/>
<evidence type="ECO:0000256" key="6">
    <source>
        <dbReference type="ARBA" id="ARBA00022525"/>
    </source>
</evidence>
<evidence type="ECO:0000313" key="18">
    <source>
        <dbReference type="Proteomes" id="UP000825729"/>
    </source>
</evidence>
<evidence type="ECO:0000259" key="15">
    <source>
        <dbReference type="Pfam" id="PF17834"/>
    </source>
</evidence>
<dbReference type="InterPro" id="IPR008979">
    <property type="entry name" value="Galactose-bd-like_sf"/>
</dbReference>
<evidence type="ECO:0000256" key="7">
    <source>
        <dbReference type="ARBA" id="ARBA00022729"/>
    </source>
</evidence>
<keyword evidence="6" id="KW-0964">Secreted</keyword>